<protein>
    <submittedName>
        <fullName evidence="1">Uncharacterized protein</fullName>
    </submittedName>
</protein>
<evidence type="ECO:0000313" key="1">
    <source>
        <dbReference type="EMBL" id="EOO24299.1"/>
    </source>
</evidence>
<accession>A0A9W5PJJ6</accession>
<evidence type="ECO:0000313" key="2">
    <source>
        <dbReference type="Proteomes" id="UP000014018"/>
    </source>
</evidence>
<dbReference type="EMBL" id="AHFB01000176">
    <property type="protein sequence ID" value="EOO24299.1"/>
    <property type="molecule type" value="Genomic_DNA"/>
</dbReference>
<name>A0A9W5PJJ6_BACCE</name>
<gene>
    <name evidence="1" type="ORF">IIU_06770</name>
</gene>
<proteinExistence type="predicted"/>
<comment type="caution">
    <text evidence="1">The sequence shown here is derived from an EMBL/GenBank/DDBJ whole genome shotgun (WGS) entry which is preliminary data.</text>
</comment>
<organism evidence="1 2">
    <name type="scientific">Bacillus cereus VD133</name>
    <dbReference type="NCBI Taxonomy" id="1053233"/>
    <lineage>
        <taxon>Bacteria</taxon>
        <taxon>Bacillati</taxon>
        <taxon>Bacillota</taxon>
        <taxon>Bacilli</taxon>
        <taxon>Bacillales</taxon>
        <taxon>Bacillaceae</taxon>
        <taxon>Bacillus</taxon>
        <taxon>Bacillus cereus group</taxon>
    </lineage>
</organism>
<dbReference type="AlphaFoldDB" id="A0A9W5PJJ6"/>
<sequence>MLFMIIINKYFKVEVENSTLKEKRTQTDSLFLAYLQHGEY</sequence>
<dbReference type="Proteomes" id="UP000014018">
    <property type="component" value="Unassembled WGS sequence"/>
</dbReference>
<reference evidence="1 2" key="1">
    <citation type="submission" date="2012-12" db="EMBL/GenBank/DDBJ databases">
        <title>The Genome Sequence of Bacillus cereus VD133.</title>
        <authorList>
            <consortium name="The Broad Institute Genome Sequencing Platform"/>
            <consortium name="The Broad Institute Genome Sequencing Center for Infectious Disease"/>
            <person name="Feldgarden M."/>
            <person name="Van der Auwera G.A."/>
            <person name="Mahillon J."/>
            <person name="Duprez V."/>
            <person name="Timmery S."/>
            <person name="Mattelet C."/>
            <person name="Dierick K."/>
            <person name="Sun M."/>
            <person name="Yu Z."/>
            <person name="Zhu L."/>
            <person name="Hu X."/>
            <person name="Shank E.B."/>
            <person name="Swiecicka I."/>
            <person name="Hansen B.M."/>
            <person name="Andrup L."/>
            <person name="Walker B."/>
            <person name="Young S.K."/>
            <person name="Zeng Q."/>
            <person name="Gargeya S."/>
            <person name="Fitzgerald M."/>
            <person name="Haas B."/>
            <person name="Abouelleil A."/>
            <person name="Alvarado L."/>
            <person name="Arachchi H.M."/>
            <person name="Berlin A.M."/>
            <person name="Chapman S.B."/>
            <person name="Dewar J."/>
            <person name="Goldberg J."/>
            <person name="Griggs A."/>
            <person name="Gujja S."/>
            <person name="Hansen M."/>
            <person name="Howarth C."/>
            <person name="Imamovic A."/>
            <person name="Larimer J."/>
            <person name="McCowan C."/>
            <person name="Murphy C."/>
            <person name="Neiman D."/>
            <person name="Pearson M."/>
            <person name="Priest M."/>
            <person name="Roberts A."/>
            <person name="Saif S."/>
            <person name="Shea T."/>
            <person name="Sisk P."/>
            <person name="Sykes S."/>
            <person name="Wortman J."/>
            <person name="Nusbaum C."/>
            <person name="Birren B."/>
        </authorList>
    </citation>
    <scope>NUCLEOTIDE SEQUENCE [LARGE SCALE GENOMIC DNA]</scope>
    <source>
        <strain evidence="1 2">VD133</strain>
    </source>
</reference>